<organism evidence="2 3">
    <name type="scientific">Ajellomyces dermatitidis (strain ER-3 / ATCC MYA-2586)</name>
    <name type="common">Blastomyces dermatitidis</name>
    <dbReference type="NCBI Taxonomy" id="559297"/>
    <lineage>
        <taxon>Eukaryota</taxon>
        <taxon>Fungi</taxon>
        <taxon>Dikarya</taxon>
        <taxon>Ascomycota</taxon>
        <taxon>Pezizomycotina</taxon>
        <taxon>Eurotiomycetes</taxon>
        <taxon>Eurotiomycetidae</taxon>
        <taxon>Onygenales</taxon>
        <taxon>Ajellomycetaceae</taxon>
        <taxon>Blastomyces</taxon>
    </lineage>
</organism>
<evidence type="ECO:0000256" key="1">
    <source>
        <dbReference type="SAM" id="MobiDB-lite"/>
    </source>
</evidence>
<dbReference type="PANTHER" id="PTHR15615:SF32">
    <property type="entry name" value="PROTEIN KINASE COMPLEX COMPONENT, PUTATIVE (AFU_ORTHOLOGUE AFUA_2G07660)-RELATED"/>
    <property type="match status" value="1"/>
</dbReference>
<dbReference type="RefSeq" id="XP_045271645.1">
    <property type="nucleotide sequence ID" value="XM_045415780.1"/>
</dbReference>
<evidence type="ECO:0000313" key="3">
    <source>
        <dbReference type="Proteomes" id="UP000002039"/>
    </source>
</evidence>
<dbReference type="EMBL" id="EQ999973">
    <property type="protein sequence ID" value="EEQ83454.1"/>
    <property type="molecule type" value="Genomic_DNA"/>
</dbReference>
<proteinExistence type="predicted"/>
<sequence length="254" mass="28485">MSRTFTEMNRRSEESDGDMATDLASPVRRLSLSPKTRPQPVSGSAGDTKSPYYDKVTSVPPESALMILCAHVKKLAKLTGDIPSSTTPMGETTISYQTANDNCAMADNFSLNANPRPGTKDPSTVSPMILIKSFYCKQISPISLEDYLLRVHRYCPMSTAVYLATSQYIRRLAIVEKIIYVTPRNMHRLVLGGLRVAAKMMEDLCYRHGRFARVGGVTERELAKLEINFSFLMDFELGVDVEMMFREIEAYREG</sequence>
<dbReference type="InterPro" id="IPR013922">
    <property type="entry name" value="Cyclin_PHO80-like"/>
</dbReference>
<name>A0ABP2EK84_AJEDR</name>
<dbReference type="GeneID" id="69023056"/>
<dbReference type="Pfam" id="PF08613">
    <property type="entry name" value="Cyclin"/>
    <property type="match status" value="1"/>
</dbReference>
<accession>A0ABP2EK84</accession>
<evidence type="ECO:0000313" key="2">
    <source>
        <dbReference type="EMBL" id="EEQ83454.1"/>
    </source>
</evidence>
<protein>
    <submittedName>
        <fullName evidence="2">PHO85 cyclin-7</fullName>
    </submittedName>
</protein>
<dbReference type="SUPFAM" id="SSF47954">
    <property type="entry name" value="Cyclin-like"/>
    <property type="match status" value="1"/>
</dbReference>
<dbReference type="InterPro" id="IPR036915">
    <property type="entry name" value="Cyclin-like_sf"/>
</dbReference>
<reference evidence="3" key="1">
    <citation type="journal article" date="2015" name="PLoS Genet.">
        <title>The dynamic genome and transcriptome of the human fungal pathogen Blastomyces and close relative Emmonsia.</title>
        <authorList>
            <person name="Munoz J.F."/>
            <person name="Gauthier G.M."/>
            <person name="Desjardins C.A."/>
            <person name="Gallo J.E."/>
            <person name="Holder J."/>
            <person name="Sullivan T.D."/>
            <person name="Marty A.J."/>
            <person name="Carmen J.C."/>
            <person name="Chen Z."/>
            <person name="Ding L."/>
            <person name="Gujja S."/>
            <person name="Magrini V."/>
            <person name="Misas E."/>
            <person name="Mitreva M."/>
            <person name="Priest M."/>
            <person name="Saif S."/>
            <person name="Whiston E.A."/>
            <person name="Young S."/>
            <person name="Zeng Q."/>
            <person name="Goldman W.E."/>
            <person name="Mardis E.R."/>
            <person name="Taylor J.W."/>
            <person name="McEwen J.G."/>
            <person name="Clay O.K."/>
            <person name="Klein B.S."/>
            <person name="Cuomo C.A."/>
        </authorList>
    </citation>
    <scope>NUCLEOTIDE SEQUENCE [LARGE SCALE GENOMIC DNA]</scope>
    <source>
        <strain evidence="3">ER-3 / ATCC MYA-2586</strain>
    </source>
</reference>
<dbReference type="Proteomes" id="UP000002039">
    <property type="component" value="Unassembled WGS sequence"/>
</dbReference>
<feature type="compositionally biased region" description="Polar residues" evidence="1">
    <location>
        <begin position="33"/>
        <end position="47"/>
    </location>
</feature>
<feature type="region of interest" description="Disordered" evidence="1">
    <location>
        <begin position="1"/>
        <end position="55"/>
    </location>
</feature>
<dbReference type="PANTHER" id="PTHR15615">
    <property type="match status" value="1"/>
</dbReference>
<dbReference type="Gene3D" id="1.10.472.10">
    <property type="entry name" value="Cyclin-like"/>
    <property type="match status" value="1"/>
</dbReference>
<gene>
    <name evidence="2" type="ORF">BDCG_00259</name>
</gene>
<keyword evidence="3" id="KW-1185">Reference proteome</keyword>
<dbReference type="CDD" id="cd20558">
    <property type="entry name" value="CYCLIN_ScPCL7-like"/>
    <property type="match status" value="1"/>
</dbReference>